<dbReference type="STRING" id="36087.A0A077YY38"/>
<dbReference type="GO" id="GO:0005886">
    <property type="term" value="C:plasma membrane"/>
    <property type="evidence" value="ECO:0007669"/>
    <property type="project" value="UniProtKB-SubCell"/>
</dbReference>
<dbReference type="EMBL" id="HG805838">
    <property type="protein sequence ID" value="CDW53042.1"/>
    <property type="molecule type" value="Genomic_DNA"/>
</dbReference>
<reference evidence="7" key="2">
    <citation type="submission" date="2014-03" db="EMBL/GenBank/DDBJ databases">
        <title>The whipworm genome and dual-species transcriptomics of an intimate host-pathogen interaction.</title>
        <authorList>
            <person name="Foth B.J."/>
            <person name="Tsai I.J."/>
            <person name="Reid A.J."/>
            <person name="Bancroft A.J."/>
            <person name="Nichol S."/>
            <person name="Tracey A."/>
            <person name="Holroyd N."/>
            <person name="Cotton J.A."/>
            <person name="Stanley E.J."/>
            <person name="Zarowiecki M."/>
            <person name="Liu J.Z."/>
            <person name="Huckvale T."/>
            <person name="Cooper P.J."/>
            <person name="Grencis R.K."/>
            <person name="Berriman M."/>
        </authorList>
    </citation>
    <scope>NUCLEOTIDE SEQUENCE [LARGE SCALE GENOMIC DNA]</scope>
</reference>
<evidence type="ECO:0000256" key="5">
    <source>
        <dbReference type="ARBA" id="ARBA00023136"/>
    </source>
</evidence>
<name>A0A077YY38_TRITR</name>
<keyword evidence="8" id="KW-1185">Reference proteome</keyword>
<dbReference type="PANTHER" id="PTHR31220">
    <property type="entry name" value="HYCCIN RELATED"/>
    <property type="match status" value="1"/>
</dbReference>
<dbReference type="PANTHER" id="PTHR31220:SF1">
    <property type="entry name" value="GH21176P"/>
    <property type="match status" value="1"/>
</dbReference>
<dbReference type="InterPro" id="IPR018619">
    <property type="entry name" value="Hyccin"/>
</dbReference>
<dbReference type="AlphaFoldDB" id="A0A077YY38"/>
<dbReference type="Proteomes" id="UP000030665">
    <property type="component" value="Unassembled WGS sequence"/>
</dbReference>
<dbReference type="GO" id="GO:0072659">
    <property type="term" value="P:protein localization to plasma membrane"/>
    <property type="evidence" value="ECO:0007669"/>
    <property type="project" value="TreeGrafter"/>
</dbReference>
<sequence>MKEELINCFDDFKEKIEDTDHKVDTTHYGEKIVDLFQDLASQSETEVATVCAELLNFYHQGTAYRELSLQLIPALIECYLFSRARGQLETSVALGTLLLTIYNCELQSTGEVAKSDTVRLVPSTFPSIYNREPSAIVSNEGLTERELARLNLEGGVHCQTGFFEPASSLVTGNRQADKKYRTSSSLHRLFSRY</sequence>
<keyword evidence="3" id="KW-1003">Cell membrane</keyword>
<evidence type="ECO:0000256" key="6">
    <source>
        <dbReference type="ARBA" id="ARBA00034482"/>
    </source>
</evidence>
<dbReference type="OrthoDB" id="18937at2759"/>
<keyword evidence="4" id="KW-0963">Cytoplasm</keyword>
<dbReference type="Pfam" id="PF09790">
    <property type="entry name" value="Hyccin"/>
    <property type="match status" value="1"/>
</dbReference>
<evidence type="ECO:0000313" key="8">
    <source>
        <dbReference type="Proteomes" id="UP000030665"/>
    </source>
</evidence>
<evidence type="ECO:0000256" key="4">
    <source>
        <dbReference type="ARBA" id="ARBA00022490"/>
    </source>
</evidence>
<reference evidence="7" key="1">
    <citation type="submission" date="2014-01" db="EMBL/GenBank/DDBJ databases">
        <authorList>
            <person name="Aslett M."/>
        </authorList>
    </citation>
    <scope>NUCLEOTIDE SEQUENCE</scope>
</reference>
<comment type="subcellular location">
    <subcellularLocation>
        <location evidence="1">Cell membrane</location>
    </subcellularLocation>
    <subcellularLocation>
        <location evidence="2">Cytoplasm</location>
        <location evidence="2">Cytosol</location>
    </subcellularLocation>
</comment>
<dbReference type="GO" id="GO:0005829">
    <property type="term" value="C:cytosol"/>
    <property type="evidence" value="ECO:0007669"/>
    <property type="project" value="UniProtKB-SubCell"/>
</dbReference>
<evidence type="ECO:0000313" key="7">
    <source>
        <dbReference type="EMBL" id="CDW53042.1"/>
    </source>
</evidence>
<protein>
    <submittedName>
        <fullName evidence="7">Hyccin domain containing protein</fullName>
    </submittedName>
</protein>
<comment type="similarity">
    <text evidence="6">Belongs to the Hyccin family.</text>
</comment>
<proteinExistence type="inferred from homology"/>
<evidence type="ECO:0000256" key="3">
    <source>
        <dbReference type="ARBA" id="ARBA00022475"/>
    </source>
</evidence>
<evidence type="ECO:0000256" key="2">
    <source>
        <dbReference type="ARBA" id="ARBA00004514"/>
    </source>
</evidence>
<dbReference type="GO" id="GO:0046854">
    <property type="term" value="P:phosphatidylinositol phosphate biosynthetic process"/>
    <property type="evidence" value="ECO:0007669"/>
    <property type="project" value="TreeGrafter"/>
</dbReference>
<keyword evidence="5" id="KW-0472">Membrane</keyword>
<accession>A0A077YY38</accession>
<evidence type="ECO:0000256" key="1">
    <source>
        <dbReference type="ARBA" id="ARBA00004236"/>
    </source>
</evidence>
<organism evidence="7 8">
    <name type="scientific">Trichuris trichiura</name>
    <name type="common">Whipworm</name>
    <name type="synonym">Trichocephalus trichiurus</name>
    <dbReference type="NCBI Taxonomy" id="36087"/>
    <lineage>
        <taxon>Eukaryota</taxon>
        <taxon>Metazoa</taxon>
        <taxon>Ecdysozoa</taxon>
        <taxon>Nematoda</taxon>
        <taxon>Enoplea</taxon>
        <taxon>Dorylaimia</taxon>
        <taxon>Trichinellida</taxon>
        <taxon>Trichuridae</taxon>
        <taxon>Trichuris</taxon>
    </lineage>
</organism>
<gene>
    <name evidence="7" type="ORF">TTRE_0000130501</name>
</gene>